<evidence type="ECO:0000256" key="1">
    <source>
        <dbReference type="ARBA" id="ARBA00023015"/>
    </source>
</evidence>
<dbReference type="PANTHER" id="PTHR43130:SF3">
    <property type="entry name" value="HTH-TYPE TRANSCRIPTIONAL REGULATOR RV1931C"/>
    <property type="match status" value="1"/>
</dbReference>
<name>A0A6P2CD31_9ACTN</name>
<dbReference type="GO" id="GO:0003700">
    <property type="term" value="F:DNA-binding transcription factor activity"/>
    <property type="evidence" value="ECO:0007669"/>
    <property type="project" value="InterPro"/>
</dbReference>
<evidence type="ECO:0000313" key="5">
    <source>
        <dbReference type="EMBL" id="TVZ07473.1"/>
    </source>
</evidence>
<dbReference type="GO" id="GO:0043565">
    <property type="term" value="F:sequence-specific DNA binding"/>
    <property type="evidence" value="ECO:0007669"/>
    <property type="project" value="InterPro"/>
</dbReference>
<dbReference type="Gene3D" id="1.10.10.60">
    <property type="entry name" value="Homeodomain-like"/>
    <property type="match status" value="1"/>
</dbReference>
<dbReference type="Proteomes" id="UP000460272">
    <property type="component" value="Unassembled WGS sequence"/>
</dbReference>
<comment type="caution">
    <text evidence="5">The sequence shown here is derived from an EMBL/GenBank/DDBJ whole genome shotgun (WGS) entry which is preliminary data.</text>
</comment>
<evidence type="ECO:0000256" key="2">
    <source>
        <dbReference type="ARBA" id="ARBA00023125"/>
    </source>
</evidence>
<protein>
    <submittedName>
        <fullName evidence="5">Helix-turn-helix domain-containing protein</fullName>
    </submittedName>
</protein>
<sequence length="319" mass="34532">MIVFDGVALFEMAVASDVFGTDITPADGGPLYRLSICGPSPAVMTESHFKMEVPNSLDIVSSAHTIVVPPGMFPGHEVPGAVLDSLRRARAEGKRILSLCSGAFVLAAAGLLDGHTATTHWSECAELARMYPRVRVDPRVLYVDEGNLLTSAGSAASLDLCLHVVQRDYGTEIAARIARDLVVPLHRPGGQAQYIETPMPSPAEPDLFGDTLAWMREHLQEPVTVSDLAERAAMSPRTFARRFLASTGTTPLQWILAERIRLAQRLLETTGLPVDAIAHQSGFGTADNLRKHFGRTVRTTPQSYRRAFQAPASLQPAIT</sequence>
<keyword evidence="1" id="KW-0805">Transcription regulation</keyword>
<dbReference type="Gene3D" id="3.40.50.880">
    <property type="match status" value="1"/>
</dbReference>
<dbReference type="SMART" id="SM00342">
    <property type="entry name" value="HTH_ARAC"/>
    <property type="match status" value="1"/>
</dbReference>
<reference evidence="5 6" key="1">
    <citation type="submission" date="2018-11" db="EMBL/GenBank/DDBJ databases">
        <title>Trebonia kvetii gen.nov., sp.nov., a novel acidophilic actinobacterium, and proposal of the new actinobacterial family Treboniaceae fam. nov.</title>
        <authorList>
            <person name="Rapoport D."/>
            <person name="Sagova-Mareckova M."/>
            <person name="Sedlacek I."/>
            <person name="Provaznik J."/>
            <person name="Kralova S."/>
            <person name="Pavlinic D."/>
            <person name="Benes V."/>
            <person name="Kopecky J."/>
        </authorList>
    </citation>
    <scope>NUCLEOTIDE SEQUENCE [LARGE SCALE GENOMIC DNA]</scope>
    <source>
        <strain evidence="5 6">15Tr583</strain>
    </source>
</reference>
<keyword evidence="3" id="KW-0804">Transcription</keyword>
<dbReference type="InterPro" id="IPR052158">
    <property type="entry name" value="INH-QAR"/>
</dbReference>
<dbReference type="Pfam" id="PF01965">
    <property type="entry name" value="DJ-1_PfpI"/>
    <property type="match status" value="1"/>
</dbReference>
<keyword evidence="2" id="KW-0238">DNA-binding</keyword>
<dbReference type="InterPro" id="IPR002818">
    <property type="entry name" value="DJ-1/PfpI"/>
</dbReference>
<proteinExistence type="predicted"/>
<organism evidence="5 6">
    <name type="scientific">Trebonia kvetii</name>
    <dbReference type="NCBI Taxonomy" id="2480626"/>
    <lineage>
        <taxon>Bacteria</taxon>
        <taxon>Bacillati</taxon>
        <taxon>Actinomycetota</taxon>
        <taxon>Actinomycetes</taxon>
        <taxon>Streptosporangiales</taxon>
        <taxon>Treboniaceae</taxon>
        <taxon>Trebonia</taxon>
    </lineage>
</organism>
<evidence type="ECO:0000256" key="3">
    <source>
        <dbReference type="ARBA" id="ARBA00023163"/>
    </source>
</evidence>
<dbReference type="SUPFAM" id="SSF52317">
    <property type="entry name" value="Class I glutamine amidotransferase-like"/>
    <property type="match status" value="1"/>
</dbReference>
<dbReference type="InterPro" id="IPR018060">
    <property type="entry name" value="HTH_AraC"/>
</dbReference>
<dbReference type="InterPro" id="IPR009057">
    <property type="entry name" value="Homeodomain-like_sf"/>
</dbReference>
<dbReference type="Pfam" id="PF12833">
    <property type="entry name" value="HTH_18"/>
    <property type="match status" value="1"/>
</dbReference>
<keyword evidence="6" id="KW-1185">Reference proteome</keyword>
<dbReference type="PANTHER" id="PTHR43130">
    <property type="entry name" value="ARAC-FAMILY TRANSCRIPTIONAL REGULATOR"/>
    <property type="match status" value="1"/>
</dbReference>
<dbReference type="PROSITE" id="PS00041">
    <property type="entry name" value="HTH_ARAC_FAMILY_1"/>
    <property type="match status" value="1"/>
</dbReference>
<dbReference type="CDD" id="cd03137">
    <property type="entry name" value="GATase1_AraC_1"/>
    <property type="match status" value="1"/>
</dbReference>
<gene>
    <name evidence="5" type="ORF">EAS64_05950</name>
</gene>
<feature type="domain" description="HTH araC/xylS-type" evidence="4">
    <location>
        <begin position="209"/>
        <end position="307"/>
    </location>
</feature>
<dbReference type="SUPFAM" id="SSF46689">
    <property type="entry name" value="Homeodomain-like"/>
    <property type="match status" value="2"/>
</dbReference>
<evidence type="ECO:0000313" key="6">
    <source>
        <dbReference type="Proteomes" id="UP000460272"/>
    </source>
</evidence>
<dbReference type="InterPro" id="IPR029062">
    <property type="entry name" value="Class_I_gatase-like"/>
</dbReference>
<dbReference type="EMBL" id="RPFW01000001">
    <property type="protein sequence ID" value="TVZ07473.1"/>
    <property type="molecule type" value="Genomic_DNA"/>
</dbReference>
<dbReference type="OrthoDB" id="3194870at2"/>
<accession>A0A6P2CD31</accession>
<dbReference type="InterPro" id="IPR018062">
    <property type="entry name" value="HTH_AraC-typ_CS"/>
</dbReference>
<evidence type="ECO:0000259" key="4">
    <source>
        <dbReference type="PROSITE" id="PS01124"/>
    </source>
</evidence>
<dbReference type="PROSITE" id="PS01124">
    <property type="entry name" value="HTH_ARAC_FAMILY_2"/>
    <property type="match status" value="1"/>
</dbReference>
<dbReference type="AlphaFoldDB" id="A0A6P2CD31"/>